<comment type="caution">
    <text evidence="1">The sequence shown here is derived from an EMBL/GenBank/DDBJ whole genome shotgun (WGS) entry which is preliminary data.</text>
</comment>
<dbReference type="Proteomes" id="UP001055185">
    <property type="component" value="Unassembled WGS sequence"/>
</dbReference>
<sequence>MLLLPLRCLAGQPADPAALKAEAAEARRFGRVALGEHHLFLYRVLGLGGGYIAYADIDRWYIRHLEATVEVSSFSSYMFVVEYPHGDGFQEFAINYEEKKKLDALRDAFRAAHPEISFGRDPSRPTRQNW</sequence>
<organism evidence="1 2">
    <name type="scientific">Faecalibacterium gallinarum</name>
    <dbReference type="NCBI Taxonomy" id="2903556"/>
    <lineage>
        <taxon>Bacteria</taxon>
        <taxon>Bacillati</taxon>
        <taxon>Bacillota</taxon>
        <taxon>Clostridia</taxon>
        <taxon>Eubacteriales</taxon>
        <taxon>Oscillospiraceae</taxon>
        <taxon>Faecalibacterium</taxon>
    </lineage>
</organism>
<accession>A0AA37IWV5</accession>
<dbReference type="AlphaFoldDB" id="A0AA37IWV5"/>
<protein>
    <submittedName>
        <fullName evidence="1">Uncharacterized protein</fullName>
    </submittedName>
</protein>
<keyword evidence="2" id="KW-1185">Reference proteome</keyword>
<dbReference type="EMBL" id="BQKV01000021">
    <property type="protein sequence ID" value="GJN63881.1"/>
    <property type="molecule type" value="Genomic_DNA"/>
</dbReference>
<evidence type="ECO:0000313" key="1">
    <source>
        <dbReference type="EMBL" id="GJN63881.1"/>
    </source>
</evidence>
<name>A0AA37IWV5_9FIRM</name>
<evidence type="ECO:0000313" key="2">
    <source>
        <dbReference type="Proteomes" id="UP001055185"/>
    </source>
</evidence>
<proteinExistence type="predicted"/>
<reference evidence="1" key="1">
    <citation type="journal article" date="2022" name="Int. J. Syst. Evol. Microbiol.">
        <title>Genome-based, phenotypic and chemotaxonomic classification of Faecalibacterium strains: proposal of three novel species Faecalibacterium duncaniae sp. nov., Faecalibacterium hattorii sp. nov. and Faecalibacterium gallinarum sp. nov. .</title>
        <authorList>
            <person name="Sakamoto M."/>
            <person name="Sakurai N."/>
            <person name="Tanno H."/>
            <person name="Iino T."/>
            <person name="Ohkuma M."/>
            <person name="Endo A."/>
        </authorList>
    </citation>
    <scope>NUCLEOTIDE SEQUENCE</scope>
    <source>
        <strain evidence="1">JCM 17207</strain>
    </source>
</reference>
<gene>
    <name evidence="1" type="ORF">JCM17207_05060</name>
</gene>